<evidence type="ECO:0000256" key="2">
    <source>
        <dbReference type="ARBA" id="ARBA00022525"/>
    </source>
</evidence>
<keyword evidence="6" id="KW-0325">Glycoprotein</keyword>
<dbReference type="GO" id="GO:0005577">
    <property type="term" value="C:fibrinogen complex"/>
    <property type="evidence" value="ECO:0007669"/>
    <property type="project" value="TreeGrafter"/>
</dbReference>
<evidence type="ECO:0000256" key="7">
    <source>
        <dbReference type="SAM" id="Coils"/>
    </source>
</evidence>
<dbReference type="Gene3D" id="4.10.530.10">
    <property type="entry name" value="Gamma-fibrinogen Carboxyl Terminal Fragment, domain 2"/>
    <property type="match status" value="1"/>
</dbReference>
<dbReference type="NCBIfam" id="NF040941">
    <property type="entry name" value="GGGWT_bact"/>
    <property type="match status" value="1"/>
</dbReference>
<dbReference type="GO" id="GO:0034116">
    <property type="term" value="P:positive regulation of heterotypic cell-cell adhesion"/>
    <property type="evidence" value="ECO:0007669"/>
    <property type="project" value="TreeGrafter"/>
</dbReference>
<keyword evidence="4 7" id="KW-0175">Coiled coil</keyword>
<keyword evidence="5" id="KW-1015">Disulfide bond</keyword>
<evidence type="ECO:0000259" key="8">
    <source>
        <dbReference type="PROSITE" id="PS51406"/>
    </source>
</evidence>
<gene>
    <name evidence="9" type="ORF">FSP39_009993</name>
</gene>
<accession>A0AA89BQX5</accession>
<keyword evidence="3" id="KW-0732">Signal</keyword>
<dbReference type="GO" id="GO:0030674">
    <property type="term" value="F:protein-macromolecule adaptor activity"/>
    <property type="evidence" value="ECO:0007669"/>
    <property type="project" value="TreeGrafter"/>
</dbReference>
<comment type="subcellular location">
    <subcellularLocation>
        <location evidence="1">Secreted</location>
    </subcellularLocation>
</comment>
<evidence type="ECO:0000313" key="10">
    <source>
        <dbReference type="Proteomes" id="UP001186944"/>
    </source>
</evidence>
<dbReference type="GO" id="GO:0005201">
    <property type="term" value="F:extracellular matrix structural constituent"/>
    <property type="evidence" value="ECO:0007669"/>
    <property type="project" value="TreeGrafter"/>
</dbReference>
<feature type="domain" description="Fibrinogen C-terminal" evidence="8">
    <location>
        <begin position="59"/>
        <end position="140"/>
    </location>
</feature>
<dbReference type="PROSITE" id="PS51406">
    <property type="entry name" value="FIBRINOGEN_C_2"/>
    <property type="match status" value="2"/>
</dbReference>
<dbReference type="InterPro" id="IPR014716">
    <property type="entry name" value="Fibrinogen_a/b/g_C_1"/>
</dbReference>
<evidence type="ECO:0000313" key="9">
    <source>
        <dbReference type="EMBL" id="KAK3084204.1"/>
    </source>
</evidence>
<keyword evidence="2" id="KW-0964">Secreted</keyword>
<sequence>MLRLYRAMSGEIERISKENAELKQDLISLMNTTANTDILSSQIQFLNTTMTSALLNITKIQTEKPEDCKEILSSEPNSRSGVYTIYPDGTKGYSVYCDMTSQGGGWTVIQRRINGILDYDKTWKEYKDGFGDLIGEHWIGDGLNKDGYGDNNNMMFSTKDRDNDQWDKLCANHHKGGWWFKKCEYGCLNCKYLGSDSTWDAIQYKSTWMMIR</sequence>
<dbReference type="InterPro" id="IPR037579">
    <property type="entry name" value="FIB_ANG-like"/>
</dbReference>
<dbReference type="EMBL" id="VSWD01000013">
    <property type="protein sequence ID" value="KAK3084204.1"/>
    <property type="molecule type" value="Genomic_DNA"/>
</dbReference>
<evidence type="ECO:0000256" key="4">
    <source>
        <dbReference type="ARBA" id="ARBA00023054"/>
    </source>
</evidence>
<dbReference type="SUPFAM" id="SSF56496">
    <property type="entry name" value="Fibrinogen C-terminal domain-like"/>
    <property type="match status" value="1"/>
</dbReference>
<dbReference type="AlphaFoldDB" id="A0AA89BQX5"/>
<reference evidence="9" key="1">
    <citation type="submission" date="2019-08" db="EMBL/GenBank/DDBJ databases">
        <title>The improved chromosome-level genome for the pearl oyster Pinctada fucata martensii using PacBio sequencing and Hi-C.</title>
        <authorList>
            <person name="Zheng Z."/>
        </authorList>
    </citation>
    <scope>NUCLEOTIDE SEQUENCE</scope>
    <source>
        <strain evidence="9">ZZ-2019</strain>
        <tissue evidence="9">Adductor muscle</tissue>
    </source>
</reference>
<protein>
    <recommendedName>
        <fullName evidence="8">Fibrinogen C-terminal domain-containing protein</fullName>
    </recommendedName>
</protein>
<name>A0AA89BQX5_PINIB</name>
<dbReference type="SMART" id="SM00186">
    <property type="entry name" value="FBG"/>
    <property type="match status" value="1"/>
</dbReference>
<dbReference type="PANTHER" id="PTHR47221">
    <property type="entry name" value="FIBRINOGEN ALPHA CHAIN"/>
    <property type="match status" value="1"/>
</dbReference>
<feature type="domain" description="Fibrinogen C-terminal" evidence="8">
    <location>
        <begin position="152"/>
        <end position="212"/>
    </location>
</feature>
<organism evidence="9 10">
    <name type="scientific">Pinctada imbricata</name>
    <name type="common">Atlantic pearl-oyster</name>
    <name type="synonym">Pinctada martensii</name>
    <dbReference type="NCBI Taxonomy" id="66713"/>
    <lineage>
        <taxon>Eukaryota</taxon>
        <taxon>Metazoa</taxon>
        <taxon>Spiralia</taxon>
        <taxon>Lophotrochozoa</taxon>
        <taxon>Mollusca</taxon>
        <taxon>Bivalvia</taxon>
        <taxon>Autobranchia</taxon>
        <taxon>Pteriomorphia</taxon>
        <taxon>Pterioida</taxon>
        <taxon>Pterioidea</taxon>
        <taxon>Pteriidae</taxon>
        <taxon>Pinctada</taxon>
    </lineage>
</organism>
<dbReference type="InterPro" id="IPR002181">
    <property type="entry name" value="Fibrinogen_a/b/g_C_dom"/>
</dbReference>
<feature type="coiled-coil region" evidence="7">
    <location>
        <begin position="5"/>
        <end position="32"/>
    </location>
</feature>
<evidence type="ECO:0000256" key="3">
    <source>
        <dbReference type="ARBA" id="ARBA00022729"/>
    </source>
</evidence>
<proteinExistence type="predicted"/>
<evidence type="ECO:0000256" key="5">
    <source>
        <dbReference type="ARBA" id="ARBA00023157"/>
    </source>
</evidence>
<evidence type="ECO:0000256" key="6">
    <source>
        <dbReference type="ARBA" id="ARBA00023180"/>
    </source>
</evidence>
<evidence type="ECO:0000256" key="1">
    <source>
        <dbReference type="ARBA" id="ARBA00004613"/>
    </source>
</evidence>
<comment type="caution">
    <text evidence="9">The sequence shown here is derived from an EMBL/GenBank/DDBJ whole genome shotgun (WGS) entry which is preliminary data.</text>
</comment>
<dbReference type="InterPro" id="IPR036056">
    <property type="entry name" value="Fibrinogen-like_C"/>
</dbReference>
<dbReference type="Pfam" id="PF00147">
    <property type="entry name" value="Fibrinogen_C"/>
    <property type="match status" value="2"/>
</dbReference>
<keyword evidence="10" id="KW-1185">Reference proteome</keyword>
<dbReference type="PANTHER" id="PTHR47221:SF6">
    <property type="entry name" value="FIBRINOGEN ALPHA CHAIN"/>
    <property type="match status" value="1"/>
</dbReference>
<dbReference type="Gene3D" id="3.90.215.10">
    <property type="entry name" value="Gamma Fibrinogen, chain A, domain 1"/>
    <property type="match status" value="1"/>
</dbReference>
<dbReference type="Proteomes" id="UP001186944">
    <property type="component" value="Unassembled WGS sequence"/>
</dbReference>